<dbReference type="EMBL" id="CP051461">
    <property type="protein sequence ID" value="QJC56177.1"/>
    <property type="molecule type" value="Genomic_DNA"/>
</dbReference>
<evidence type="ECO:0000313" key="3">
    <source>
        <dbReference type="Proteomes" id="UP000502041"/>
    </source>
</evidence>
<dbReference type="Gene3D" id="3.30.365.10">
    <property type="entry name" value="Aldehyde oxidase/xanthine dehydrogenase, molybdopterin binding domain"/>
    <property type="match status" value="1"/>
</dbReference>
<proteinExistence type="predicted"/>
<organism evidence="2 3">
    <name type="scientific">Polaromonas vacuolata</name>
    <dbReference type="NCBI Taxonomy" id="37448"/>
    <lineage>
        <taxon>Bacteria</taxon>
        <taxon>Pseudomonadati</taxon>
        <taxon>Pseudomonadota</taxon>
        <taxon>Betaproteobacteria</taxon>
        <taxon>Burkholderiales</taxon>
        <taxon>Comamonadaceae</taxon>
        <taxon>Polaromonas</taxon>
    </lineage>
</organism>
<dbReference type="InterPro" id="IPR052516">
    <property type="entry name" value="N-heterocyclic_Hydroxylase"/>
</dbReference>
<name>A0A6H2H8S8_9BURK</name>
<evidence type="ECO:0000256" key="1">
    <source>
        <dbReference type="SAM" id="Phobius"/>
    </source>
</evidence>
<dbReference type="SUPFAM" id="SSF56003">
    <property type="entry name" value="Molybdenum cofactor-binding domain"/>
    <property type="match status" value="1"/>
</dbReference>
<dbReference type="PANTHER" id="PTHR47495">
    <property type="entry name" value="ALDEHYDE DEHYDROGENASE"/>
    <property type="match status" value="1"/>
</dbReference>
<dbReference type="GO" id="GO:0016491">
    <property type="term" value="F:oxidoreductase activity"/>
    <property type="evidence" value="ECO:0007669"/>
    <property type="project" value="UniProtKB-KW"/>
</dbReference>
<dbReference type="Proteomes" id="UP000502041">
    <property type="component" value="Chromosome"/>
</dbReference>
<keyword evidence="1" id="KW-0472">Membrane</keyword>
<dbReference type="AlphaFoldDB" id="A0A6H2H8S8"/>
<keyword evidence="1" id="KW-0812">Transmembrane</keyword>
<dbReference type="InterPro" id="IPR037165">
    <property type="entry name" value="AldOxase/xan_DH_Mopterin-bd_sf"/>
</dbReference>
<accession>A0A6H2H8S8</accession>
<evidence type="ECO:0000313" key="2">
    <source>
        <dbReference type="EMBL" id="QJC56177.1"/>
    </source>
</evidence>
<feature type="transmembrane region" description="Helical" evidence="1">
    <location>
        <begin position="39"/>
        <end position="58"/>
    </location>
</feature>
<dbReference type="RefSeq" id="WP_168921923.1">
    <property type="nucleotide sequence ID" value="NZ_CP051461.1"/>
</dbReference>
<protein>
    <submittedName>
        <fullName evidence="2">Nicotinate dehydrogenase subunit B</fullName>
        <ecNumber evidence="2">1.17.2.1</ecNumber>
    </submittedName>
</protein>
<keyword evidence="2" id="KW-0560">Oxidoreductase</keyword>
<keyword evidence="1" id="KW-1133">Transmembrane helix</keyword>
<gene>
    <name evidence="2" type="primary">nicB</name>
    <name evidence="2" type="ORF">HC248_01464</name>
</gene>
<keyword evidence="3" id="KW-1185">Reference proteome</keyword>
<sequence>MLTRNWSDYPILRFSQLLKVQVELINRPELPSLGEGAHGHGPTVTAIAFAFAFAFAHASGKRLRDLPMTAERLKKFLV</sequence>
<reference evidence="2 3" key="1">
    <citation type="submission" date="2020-04" db="EMBL/GenBank/DDBJ databases">
        <title>Complete genome of a Psychrophilic, Marine, Gas Vacuolate Bacterium Polaromonas vacuolata KCTC 22033T.</title>
        <authorList>
            <person name="Hwang K."/>
            <person name="Kim K.M."/>
        </authorList>
    </citation>
    <scope>NUCLEOTIDE SEQUENCE [LARGE SCALE GENOMIC DNA]</scope>
    <source>
        <strain evidence="2 3">KCTC 22033</strain>
    </source>
</reference>
<dbReference type="EC" id="1.17.2.1" evidence="2"/>
<dbReference type="PANTHER" id="PTHR47495:SF1">
    <property type="entry name" value="BLL3820 PROTEIN"/>
    <property type="match status" value="1"/>
</dbReference>
<dbReference type="KEGG" id="pvac:HC248_01464"/>